<dbReference type="InterPro" id="IPR027417">
    <property type="entry name" value="P-loop_NTPase"/>
</dbReference>
<feature type="domain" description="ABC transporter" evidence="9">
    <location>
        <begin position="1"/>
        <end position="216"/>
    </location>
</feature>
<name>A0A316V6D1_9BASI</name>
<evidence type="ECO:0000256" key="5">
    <source>
        <dbReference type="ARBA" id="ARBA00022840"/>
    </source>
</evidence>
<keyword evidence="6 8" id="KW-1133">Transmembrane helix</keyword>
<dbReference type="SUPFAM" id="SSF52540">
    <property type="entry name" value="P-loop containing nucleoside triphosphate hydrolases"/>
    <property type="match status" value="1"/>
</dbReference>
<dbReference type="SMART" id="SM00382">
    <property type="entry name" value="AAA"/>
    <property type="match status" value="1"/>
</dbReference>
<dbReference type="PANTHER" id="PTHR48041:SF122">
    <property type="entry name" value="ABC TRANSPORTER DOMAIN-CONTAINING PROTEIN"/>
    <property type="match status" value="1"/>
</dbReference>
<dbReference type="InterPro" id="IPR003439">
    <property type="entry name" value="ABC_transporter-like_ATP-bd"/>
</dbReference>
<dbReference type="GO" id="GO:0005524">
    <property type="term" value="F:ATP binding"/>
    <property type="evidence" value="ECO:0007669"/>
    <property type="project" value="UniProtKB-KW"/>
</dbReference>
<reference evidence="10 11" key="1">
    <citation type="journal article" date="2018" name="Mol. Biol. Evol.">
        <title>Broad Genomic Sampling Reveals a Smut Pathogenic Ancestry of the Fungal Clade Ustilaginomycotina.</title>
        <authorList>
            <person name="Kijpornyongpan T."/>
            <person name="Mondo S.J."/>
            <person name="Barry K."/>
            <person name="Sandor L."/>
            <person name="Lee J."/>
            <person name="Lipzen A."/>
            <person name="Pangilinan J."/>
            <person name="LaButti K."/>
            <person name="Hainaut M."/>
            <person name="Henrissat B."/>
            <person name="Grigoriev I.V."/>
            <person name="Spatafora J.W."/>
            <person name="Aime M.C."/>
        </authorList>
    </citation>
    <scope>NUCLEOTIDE SEQUENCE [LARGE SCALE GENOMIC DNA]</scope>
    <source>
        <strain evidence="10 11">MCA 3882</strain>
    </source>
</reference>
<keyword evidence="5" id="KW-0067">ATP-binding</keyword>
<evidence type="ECO:0000256" key="7">
    <source>
        <dbReference type="ARBA" id="ARBA00023136"/>
    </source>
</evidence>
<dbReference type="GeneID" id="37018781"/>
<dbReference type="InterPro" id="IPR013525">
    <property type="entry name" value="ABC2_TM"/>
</dbReference>
<proteinExistence type="predicted"/>
<evidence type="ECO:0000256" key="6">
    <source>
        <dbReference type="ARBA" id="ARBA00022989"/>
    </source>
</evidence>
<keyword evidence="11" id="KW-1185">Reference proteome</keyword>
<sequence length="552" mass="62417">MVAILGASGAGKTTLLNALSARLESVGKLNGSVHYKGKPRDPATWKRVVGYVEQDDLQIGCLTVRETLSYAARLRLPDRLFTRKEKEDRVDETIGMLRLEKCQNTRMGGPGQRGVSGGERKRTSIGTELVSDVSLLLLDEPTSGLDAFAAWSVVENLRDISRERNLACLMTIHQPSYRMFCQFDRVILLARGTVFYEGVPQDAIPYFESLGYKVPEGMNPADYLLDISQNLEKSDEAEDRIEALLKAWHQNSRRSSLVKDEQHEDAYKTWPSNWLKELYILTERTMIETLRNPVLLFGALGQTVVLLIIIGFAFFRLGYDQPDVIARIGILFFIPVNASFAVLFPIINVFPLSRQIMRRERFAGLYRTSSFYLARMIVEVPSQILQRILFYVILYWMVGLQASAARFFIFLGVNQIQILTSIGMGFCIGAVSPTVEIGSIIAPALNVIFFLFGGNLLPKPPPWFVWLRWISPITYSYLAIGQNEFKGEVYNCNGVSNGGTCYRTGEDVMQQYNLQSFTIAECVGFLFAIYFVFSSLGYLLLRFSAHPKFRFK</sequence>
<evidence type="ECO:0000256" key="4">
    <source>
        <dbReference type="ARBA" id="ARBA00022741"/>
    </source>
</evidence>
<feature type="transmembrane region" description="Helical" evidence="8">
    <location>
        <begin position="463"/>
        <end position="480"/>
    </location>
</feature>
<dbReference type="STRING" id="1280837.A0A316V6D1"/>
<evidence type="ECO:0000313" key="11">
    <source>
        <dbReference type="Proteomes" id="UP000245771"/>
    </source>
</evidence>
<dbReference type="GO" id="GO:0016887">
    <property type="term" value="F:ATP hydrolysis activity"/>
    <property type="evidence" value="ECO:0007669"/>
    <property type="project" value="InterPro"/>
</dbReference>
<evidence type="ECO:0000256" key="3">
    <source>
        <dbReference type="ARBA" id="ARBA00022692"/>
    </source>
</evidence>
<dbReference type="Pfam" id="PF01061">
    <property type="entry name" value="ABC2_membrane"/>
    <property type="match status" value="1"/>
</dbReference>
<feature type="transmembrane region" description="Helical" evidence="8">
    <location>
        <begin position="437"/>
        <end position="456"/>
    </location>
</feature>
<dbReference type="InterPro" id="IPR050352">
    <property type="entry name" value="ABCG_transporters"/>
</dbReference>
<dbReference type="AlphaFoldDB" id="A0A316V6D1"/>
<gene>
    <name evidence="10" type="ORF">FA14DRAFT_135215</name>
</gene>
<dbReference type="InterPro" id="IPR043926">
    <property type="entry name" value="ABCG_dom"/>
</dbReference>
<evidence type="ECO:0000259" key="9">
    <source>
        <dbReference type="PROSITE" id="PS50893"/>
    </source>
</evidence>
<keyword evidence="3 8" id="KW-0812">Transmembrane</keyword>
<organism evidence="10 11">
    <name type="scientific">Meira miltonrushii</name>
    <dbReference type="NCBI Taxonomy" id="1280837"/>
    <lineage>
        <taxon>Eukaryota</taxon>
        <taxon>Fungi</taxon>
        <taxon>Dikarya</taxon>
        <taxon>Basidiomycota</taxon>
        <taxon>Ustilaginomycotina</taxon>
        <taxon>Exobasidiomycetes</taxon>
        <taxon>Exobasidiales</taxon>
        <taxon>Brachybasidiaceae</taxon>
        <taxon>Meira</taxon>
    </lineage>
</organism>
<dbReference type="OrthoDB" id="66620at2759"/>
<feature type="transmembrane region" description="Helical" evidence="8">
    <location>
        <begin position="384"/>
        <end position="400"/>
    </location>
</feature>
<dbReference type="Gene3D" id="3.40.50.300">
    <property type="entry name" value="P-loop containing nucleotide triphosphate hydrolases"/>
    <property type="match status" value="1"/>
</dbReference>
<dbReference type="RefSeq" id="XP_025353439.1">
    <property type="nucleotide sequence ID" value="XM_025497000.1"/>
</dbReference>
<accession>A0A316V6D1</accession>
<comment type="subcellular location">
    <subcellularLocation>
        <location evidence="1">Membrane</location>
        <topology evidence="1">Multi-pass membrane protein</topology>
    </subcellularLocation>
</comment>
<evidence type="ECO:0000256" key="2">
    <source>
        <dbReference type="ARBA" id="ARBA00022448"/>
    </source>
</evidence>
<evidence type="ECO:0000313" key="10">
    <source>
        <dbReference type="EMBL" id="PWN33137.1"/>
    </source>
</evidence>
<feature type="transmembrane region" description="Helical" evidence="8">
    <location>
        <begin position="294"/>
        <end position="319"/>
    </location>
</feature>
<keyword evidence="4" id="KW-0547">Nucleotide-binding</keyword>
<dbReference type="InParanoid" id="A0A316V6D1"/>
<dbReference type="Pfam" id="PF00005">
    <property type="entry name" value="ABC_tran"/>
    <property type="match status" value="1"/>
</dbReference>
<dbReference type="InterPro" id="IPR003593">
    <property type="entry name" value="AAA+_ATPase"/>
</dbReference>
<feature type="transmembrane region" description="Helical" evidence="8">
    <location>
        <begin position="517"/>
        <end position="541"/>
    </location>
</feature>
<protein>
    <recommendedName>
        <fullName evidence="9">ABC transporter domain-containing protein</fullName>
    </recommendedName>
</protein>
<keyword evidence="7 8" id="KW-0472">Membrane</keyword>
<evidence type="ECO:0000256" key="1">
    <source>
        <dbReference type="ARBA" id="ARBA00004141"/>
    </source>
</evidence>
<evidence type="ECO:0000256" key="8">
    <source>
        <dbReference type="SAM" id="Phobius"/>
    </source>
</evidence>
<dbReference type="PANTHER" id="PTHR48041">
    <property type="entry name" value="ABC TRANSPORTER G FAMILY MEMBER 28"/>
    <property type="match status" value="1"/>
</dbReference>
<dbReference type="GO" id="GO:0016020">
    <property type="term" value="C:membrane"/>
    <property type="evidence" value="ECO:0007669"/>
    <property type="project" value="UniProtKB-SubCell"/>
</dbReference>
<dbReference type="EMBL" id="KZ819604">
    <property type="protein sequence ID" value="PWN33137.1"/>
    <property type="molecule type" value="Genomic_DNA"/>
</dbReference>
<keyword evidence="2" id="KW-0813">Transport</keyword>
<dbReference type="Pfam" id="PF19055">
    <property type="entry name" value="ABC2_membrane_7"/>
    <property type="match status" value="1"/>
</dbReference>
<feature type="transmembrane region" description="Helical" evidence="8">
    <location>
        <begin position="325"/>
        <end position="350"/>
    </location>
</feature>
<dbReference type="PROSITE" id="PS50893">
    <property type="entry name" value="ABC_TRANSPORTER_2"/>
    <property type="match status" value="1"/>
</dbReference>
<dbReference type="GO" id="GO:0140359">
    <property type="term" value="F:ABC-type transporter activity"/>
    <property type="evidence" value="ECO:0007669"/>
    <property type="project" value="InterPro"/>
</dbReference>
<dbReference type="Proteomes" id="UP000245771">
    <property type="component" value="Unassembled WGS sequence"/>
</dbReference>